<dbReference type="NCBIfam" id="NF033668">
    <property type="entry name" value="rSAM_PA0069"/>
    <property type="match status" value="1"/>
</dbReference>
<sequence>MNTARPLSTPPERQVEPDDGYRQAQVVRVPLQAIKGRGAVSRMQHRFEKESRETFDDGWGAVPAQGAAGVGGDAGDDTETDAPRLQTQVIWEDARSVLTRNDSPDLPLDVSLNPYRGCEHGCIYCFARPTHSYLGWSPGLDFESRIVAKRNVVEVLRRELSAAAYEPVPISLGSATDAYQPVERELKLTRGVLQVLHDTRHPFGVVTKSSLIERDLDLLAAMAERNLVRVYVTITTLDAELARRLEPRAASPMRRLAQAGVPVGVSLSPQIPFINEDMEKVMEAAWDAGARSAFYIVLRLPWELRTLFREWLQAHYPDRAARVMGRVRELHGGRDYHAQFGQRMRGQGPWAELLRSRFHAAAQRLGYNSERTGLDRTQFRPGAAYGQDSLF</sequence>
<dbReference type="InterPro" id="IPR040086">
    <property type="entry name" value="MJ0683-like"/>
</dbReference>
<feature type="domain" description="Elp3/MiaA/NifB-like radical SAM core" evidence="5">
    <location>
        <begin position="108"/>
        <end position="326"/>
    </location>
</feature>
<dbReference type="GO" id="GO:0051536">
    <property type="term" value="F:iron-sulfur cluster binding"/>
    <property type="evidence" value="ECO:0007669"/>
    <property type="project" value="UniProtKB-KW"/>
</dbReference>
<dbReference type="InterPro" id="IPR006638">
    <property type="entry name" value="Elp3/MiaA/NifB-like_rSAM"/>
</dbReference>
<dbReference type="SFLD" id="SFLDS00029">
    <property type="entry name" value="Radical_SAM"/>
    <property type="match status" value="1"/>
</dbReference>
<dbReference type="GO" id="GO:0003824">
    <property type="term" value="F:catalytic activity"/>
    <property type="evidence" value="ECO:0007669"/>
    <property type="project" value="InterPro"/>
</dbReference>
<comment type="caution">
    <text evidence="6">The sequence shown here is derived from an EMBL/GenBank/DDBJ whole genome shotgun (WGS) entry which is preliminary data.</text>
</comment>
<dbReference type="InterPro" id="IPR058240">
    <property type="entry name" value="rSAM_sf"/>
</dbReference>
<name>A0A7V8JP98_9BURK</name>
<feature type="region of interest" description="Disordered" evidence="4">
    <location>
        <begin position="39"/>
        <end position="61"/>
    </location>
</feature>
<dbReference type="PANTHER" id="PTHR43432:SF3">
    <property type="entry name" value="SLR0285 PROTEIN"/>
    <property type="match status" value="1"/>
</dbReference>
<dbReference type="SFLD" id="SFLDG01084">
    <property type="entry name" value="Uncharacterised_Radical_SAM_Su"/>
    <property type="match status" value="1"/>
</dbReference>
<evidence type="ECO:0000256" key="1">
    <source>
        <dbReference type="ARBA" id="ARBA00022723"/>
    </source>
</evidence>
<dbReference type="Gene3D" id="3.80.30.30">
    <property type="match status" value="1"/>
</dbReference>
<evidence type="ECO:0000313" key="6">
    <source>
        <dbReference type="EMBL" id="KAF1019011.1"/>
    </source>
</evidence>
<dbReference type="InterPro" id="IPR007197">
    <property type="entry name" value="rSAM"/>
</dbReference>
<dbReference type="SMART" id="SM00729">
    <property type="entry name" value="Elp3"/>
    <property type="match status" value="1"/>
</dbReference>
<evidence type="ECO:0000256" key="2">
    <source>
        <dbReference type="ARBA" id="ARBA00023004"/>
    </source>
</evidence>
<dbReference type="EMBL" id="WNDQ01000067">
    <property type="protein sequence ID" value="KAF1019011.1"/>
    <property type="molecule type" value="Genomic_DNA"/>
</dbReference>
<keyword evidence="3" id="KW-0411">Iron-sulfur</keyword>
<keyword evidence="2" id="KW-0408">Iron</keyword>
<evidence type="ECO:0000259" key="5">
    <source>
        <dbReference type="SMART" id="SM00729"/>
    </source>
</evidence>
<gene>
    <name evidence="6" type="ORF">GAK30_03354</name>
</gene>
<dbReference type="SUPFAM" id="SSF102114">
    <property type="entry name" value="Radical SAM enzymes"/>
    <property type="match status" value="1"/>
</dbReference>
<dbReference type="Pfam" id="PF04055">
    <property type="entry name" value="Radical_SAM"/>
    <property type="match status" value="1"/>
</dbReference>
<evidence type="ECO:0000313" key="7">
    <source>
        <dbReference type="Proteomes" id="UP000461670"/>
    </source>
</evidence>
<dbReference type="CDD" id="cd01335">
    <property type="entry name" value="Radical_SAM"/>
    <property type="match status" value="1"/>
</dbReference>
<evidence type="ECO:0000256" key="4">
    <source>
        <dbReference type="SAM" id="MobiDB-lite"/>
    </source>
</evidence>
<reference evidence="7" key="1">
    <citation type="journal article" date="2020" name="MBio">
        <title>Horizontal gene transfer to a defensive symbiont with a reduced genome amongst a multipartite beetle microbiome.</title>
        <authorList>
            <person name="Waterworth S.C."/>
            <person name="Florez L.V."/>
            <person name="Rees E.R."/>
            <person name="Hertweck C."/>
            <person name="Kaltenpoth M."/>
            <person name="Kwan J.C."/>
        </authorList>
    </citation>
    <scope>NUCLEOTIDE SEQUENCE [LARGE SCALE GENOMIC DNA]</scope>
</reference>
<dbReference type="PANTHER" id="PTHR43432">
    <property type="entry name" value="SLR0285 PROTEIN"/>
    <property type="match status" value="1"/>
</dbReference>
<keyword evidence="1" id="KW-0479">Metal-binding</keyword>
<dbReference type="GO" id="GO:0046872">
    <property type="term" value="F:metal ion binding"/>
    <property type="evidence" value="ECO:0007669"/>
    <property type="project" value="UniProtKB-KW"/>
</dbReference>
<dbReference type="Proteomes" id="UP000461670">
    <property type="component" value="Unassembled WGS sequence"/>
</dbReference>
<organism evidence="6 7">
    <name type="scientific">Paracidovorax wautersii</name>
    <dbReference type="NCBI Taxonomy" id="1177982"/>
    <lineage>
        <taxon>Bacteria</taxon>
        <taxon>Pseudomonadati</taxon>
        <taxon>Pseudomonadota</taxon>
        <taxon>Betaproteobacteria</taxon>
        <taxon>Burkholderiales</taxon>
        <taxon>Comamonadaceae</taxon>
        <taxon>Paracidovorax</taxon>
    </lineage>
</organism>
<feature type="region of interest" description="Disordered" evidence="4">
    <location>
        <begin position="1"/>
        <end position="24"/>
    </location>
</feature>
<dbReference type="AlphaFoldDB" id="A0A7V8JP98"/>
<feature type="compositionally biased region" description="Basic and acidic residues" evidence="4">
    <location>
        <begin position="45"/>
        <end position="55"/>
    </location>
</feature>
<protein>
    <recommendedName>
        <fullName evidence="5">Elp3/MiaA/NifB-like radical SAM core domain-containing protein</fullName>
    </recommendedName>
</protein>
<proteinExistence type="predicted"/>
<accession>A0A7V8JP98</accession>
<evidence type="ECO:0000256" key="3">
    <source>
        <dbReference type="ARBA" id="ARBA00023014"/>
    </source>
</evidence>